<evidence type="ECO:0000313" key="3">
    <source>
        <dbReference type="Proteomes" id="UP000582231"/>
    </source>
</evidence>
<dbReference type="InterPro" id="IPR036188">
    <property type="entry name" value="FAD/NAD-bd_sf"/>
</dbReference>
<dbReference type="PANTHER" id="PTHR42877">
    <property type="entry name" value="L-ORNITHINE N(5)-MONOOXYGENASE-RELATED"/>
    <property type="match status" value="1"/>
</dbReference>
<dbReference type="EMBL" id="JACCBF010000001">
    <property type="protein sequence ID" value="NYD28656.1"/>
    <property type="molecule type" value="Genomic_DNA"/>
</dbReference>
<keyword evidence="3" id="KW-1185">Reference proteome</keyword>
<evidence type="ECO:0000259" key="1">
    <source>
        <dbReference type="Pfam" id="PF07992"/>
    </source>
</evidence>
<dbReference type="Pfam" id="PF07992">
    <property type="entry name" value="Pyr_redox_2"/>
    <property type="match status" value="1"/>
</dbReference>
<protein>
    <submittedName>
        <fullName evidence="2">Cation diffusion facilitator CzcD-associated flavoprotein CzcO</fullName>
    </submittedName>
</protein>
<comment type="caution">
    <text evidence="2">The sequence shown here is derived from an EMBL/GenBank/DDBJ whole genome shotgun (WGS) entry which is preliminary data.</text>
</comment>
<proteinExistence type="predicted"/>
<dbReference type="GO" id="GO:0016491">
    <property type="term" value="F:oxidoreductase activity"/>
    <property type="evidence" value="ECO:0007669"/>
    <property type="project" value="InterPro"/>
</dbReference>
<organism evidence="2 3">
    <name type="scientific">Nocardioides kongjuensis</name>
    <dbReference type="NCBI Taxonomy" id="349522"/>
    <lineage>
        <taxon>Bacteria</taxon>
        <taxon>Bacillati</taxon>
        <taxon>Actinomycetota</taxon>
        <taxon>Actinomycetes</taxon>
        <taxon>Propionibacteriales</taxon>
        <taxon>Nocardioidaceae</taxon>
        <taxon>Nocardioides</taxon>
    </lineage>
</organism>
<accession>A0A852RH30</accession>
<dbReference type="AlphaFoldDB" id="A0A852RH30"/>
<dbReference type="PANTHER" id="PTHR42877:SF4">
    <property type="entry name" value="FAD_NAD(P)-BINDING DOMAIN-CONTAINING PROTEIN-RELATED"/>
    <property type="match status" value="1"/>
</dbReference>
<dbReference type="RefSeq" id="WP_179724753.1">
    <property type="nucleotide sequence ID" value="NZ_BAABEF010000001.1"/>
</dbReference>
<evidence type="ECO:0000313" key="2">
    <source>
        <dbReference type="EMBL" id="NYD28656.1"/>
    </source>
</evidence>
<dbReference type="PRINTS" id="PR00411">
    <property type="entry name" value="PNDRDTASEI"/>
</dbReference>
<gene>
    <name evidence="2" type="ORF">BJ958_000202</name>
</gene>
<dbReference type="Proteomes" id="UP000582231">
    <property type="component" value="Unassembled WGS sequence"/>
</dbReference>
<reference evidence="2 3" key="1">
    <citation type="submission" date="2020-07" db="EMBL/GenBank/DDBJ databases">
        <title>Sequencing the genomes of 1000 actinobacteria strains.</title>
        <authorList>
            <person name="Klenk H.-P."/>
        </authorList>
    </citation>
    <scope>NUCLEOTIDE SEQUENCE [LARGE SCALE GENOMIC DNA]</scope>
    <source>
        <strain evidence="2 3">DSM 19082</strain>
    </source>
</reference>
<dbReference type="Gene3D" id="3.50.50.60">
    <property type="entry name" value="FAD/NAD(P)-binding domain"/>
    <property type="match status" value="2"/>
</dbReference>
<feature type="domain" description="FAD/NAD(P)-binding" evidence="1">
    <location>
        <begin position="10"/>
        <end position="218"/>
    </location>
</feature>
<dbReference type="InterPro" id="IPR023753">
    <property type="entry name" value="FAD/NAD-binding_dom"/>
</dbReference>
<dbReference type="InterPro" id="IPR051209">
    <property type="entry name" value="FAD-bind_Monooxygenase_sf"/>
</dbReference>
<sequence length="506" mass="56005">MSATDTHVHDAVIVGAGFGGMGAAIELQRQGYDDLVILEREDDLGGTWHVNRYPGLAVDIPSSTYSYSFEPNPHWSRLFAPGPELKRYAVHVADKYDLRRHMRFGTVVEGARWDEGTSLWEVTIAGGEVVRGRFLLTATGFLSQPRLPDIPGVEDFAGTVMHTTRWDDDVDLEGKRVGIIGTGATAVQLIPELAKVADHLTVYQRTPIYVSPKLDGPVPGIVRGAFARVPLTQKATRLLGTSILEVMMVAGVLHFRDLPWANAAGKRVCDAHLRRQVKDPELRAKLTPDYDFGCKRPTFSNTYYPTFTQPHVDLETTSIDHVDASGIVTADGNRADLDVLVLATGFNLWDVNFPAIRIVGREGRDLGAWWRANRFCAYEGITVPKFPNFFSLNSPYSYSGLSYFTTIETQMAHMGRVLRAMRKRSADVVEVTEEANDQFLDRMTGLLDNSVFNAGSCATARSYYFNQHGEAVLLRPTSTLSAAREATRFPLDDYTFTGARVSASTS</sequence>
<name>A0A852RH30_9ACTN</name>
<dbReference type="SUPFAM" id="SSF51905">
    <property type="entry name" value="FAD/NAD(P)-binding domain"/>
    <property type="match status" value="2"/>
</dbReference>